<organism evidence="2 3">
    <name type="scientific">Micromonas commoda (strain RCC299 / NOUM17 / CCMP2709)</name>
    <name type="common">Picoplanktonic green alga</name>
    <dbReference type="NCBI Taxonomy" id="296587"/>
    <lineage>
        <taxon>Eukaryota</taxon>
        <taxon>Viridiplantae</taxon>
        <taxon>Chlorophyta</taxon>
        <taxon>Mamiellophyceae</taxon>
        <taxon>Mamiellales</taxon>
        <taxon>Mamiellaceae</taxon>
        <taxon>Micromonas</taxon>
    </lineage>
</organism>
<dbReference type="eggNOG" id="ENOG502SAVJ">
    <property type="taxonomic scope" value="Eukaryota"/>
</dbReference>
<feature type="compositionally biased region" description="Acidic residues" evidence="1">
    <location>
        <begin position="244"/>
        <end position="257"/>
    </location>
</feature>
<dbReference type="RefSeq" id="XP_002507973.1">
    <property type="nucleotide sequence ID" value="XM_002507927.1"/>
</dbReference>
<accession>C1FGC2</accession>
<name>C1FGC2_MICCC</name>
<evidence type="ECO:0000313" key="3">
    <source>
        <dbReference type="Proteomes" id="UP000002009"/>
    </source>
</evidence>
<sequence length="313" mass="33771">MAPSETFLRLHELSRKSRGAEYMDAAALPSASHLEREFGLFNPEGSGCCPTVDATGAVTCTCSGCERWSKYVAGTLGERWPTYKQYEVLTAEYVAQLARYLRSRRSEIIGADDVGEPLRSLRVLELGAGDGRLTRHLREELDGHSVEVYATDDHSLGLARGSAHGVVAADALDAIALAGGAARSPIDGSSNVPAACDVALVCWQPMGVDWTAAIRASASFQEYLLIGEVDDGICGHRRLTWGLEDDDDAGDSEDDGNGEGAGRGHAMPSYVTDGWTRVDVTDELGGRQICRTDERWLSGRRSRSTSFRRGARS</sequence>
<evidence type="ECO:0000313" key="2">
    <source>
        <dbReference type="EMBL" id="ACO69231.1"/>
    </source>
</evidence>
<dbReference type="KEGG" id="mis:MICPUN_60809"/>
<dbReference type="EMBL" id="CP001575">
    <property type="protein sequence ID" value="ACO69231.1"/>
    <property type="molecule type" value="Genomic_DNA"/>
</dbReference>
<feature type="region of interest" description="Disordered" evidence="1">
    <location>
        <begin position="244"/>
        <end position="272"/>
    </location>
</feature>
<dbReference type="GeneID" id="8245897"/>
<dbReference type="SUPFAM" id="SSF53335">
    <property type="entry name" value="S-adenosyl-L-methionine-dependent methyltransferases"/>
    <property type="match status" value="1"/>
</dbReference>
<dbReference type="OMA" id="CWQPMGV"/>
<dbReference type="InParanoid" id="C1FGC2"/>
<dbReference type="OrthoDB" id="567951at2759"/>
<reference evidence="2 3" key="1">
    <citation type="journal article" date="2009" name="Science">
        <title>Green evolution and dynamic adaptations revealed by genomes of the marine picoeukaryotes Micromonas.</title>
        <authorList>
            <person name="Worden A.Z."/>
            <person name="Lee J.H."/>
            <person name="Mock T."/>
            <person name="Rouze P."/>
            <person name="Simmons M.P."/>
            <person name="Aerts A.L."/>
            <person name="Allen A.E."/>
            <person name="Cuvelier M.L."/>
            <person name="Derelle E."/>
            <person name="Everett M.V."/>
            <person name="Foulon E."/>
            <person name="Grimwood J."/>
            <person name="Gundlach H."/>
            <person name="Henrissat B."/>
            <person name="Napoli C."/>
            <person name="McDonald S.M."/>
            <person name="Parker M.S."/>
            <person name="Rombauts S."/>
            <person name="Salamov A."/>
            <person name="Von Dassow P."/>
            <person name="Badger J.H."/>
            <person name="Coutinho P.M."/>
            <person name="Demir E."/>
            <person name="Dubchak I."/>
            <person name="Gentemann C."/>
            <person name="Eikrem W."/>
            <person name="Gready J.E."/>
            <person name="John U."/>
            <person name="Lanier W."/>
            <person name="Lindquist E.A."/>
            <person name="Lucas S."/>
            <person name="Mayer K.F."/>
            <person name="Moreau H."/>
            <person name="Not F."/>
            <person name="Otillar R."/>
            <person name="Panaud O."/>
            <person name="Pangilinan J."/>
            <person name="Paulsen I."/>
            <person name="Piegu B."/>
            <person name="Poliakov A."/>
            <person name="Robbens S."/>
            <person name="Schmutz J."/>
            <person name="Toulza E."/>
            <person name="Wyss T."/>
            <person name="Zelensky A."/>
            <person name="Zhou K."/>
            <person name="Armbrust E.V."/>
            <person name="Bhattacharya D."/>
            <person name="Goodenough U.W."/>
            <person name="Van de Peer Y."/>
            <person name="Grigoriev I.V."/>
        </authorList>
    </citation>
    <scope>NUCLEOTIDE SEQUENCE [LARGE SCALE GENOMIC DNA]</scope>
    <source>
        <strain evidence="3">RCC299 / NOUM17</strain>
    </source>
</reference>
<evidence type="ECO:0008006" key="4">
    <source>
        <dbReference type="Google" id="ProtNLM"/>
    </source>
</evidence>
<dbReference type="Proteomes" id="UP000002009">
    <property type="component" value="Chromosome 8"/>
</dbReference>
<proteinExistence type="predicted"/>
<protein>
    <recommendedName>
        <fullName evidence="4">Methyltransferase domain-containing protein</fullName>
    </recommendedName>
</protein>
<evidence type="ECO:0000256" key="1">
    <source>
        <dbReference type="SAM" id="MobiDB-lite"/>
    </source>
</evidence>
<dbReference type="InterPro" id="IPR029063">
    <property type="entry name" value="SAM-dependent_MTases_sf"/>
</dbReference>
<gene>
    <name evidence="2" type="ORF">MICPUN_60809</name>
</gene>
<keyword evidence="3" id="KW-1185">Reference proteome</keyword>
<dbReference type="Gene3D" id="3.40.50.150">
    <property type="entry name" value="Vaccinia Virus protein VP39"/>
    <property type="match status" value="1"/>
</dbReference>
<dbReference type="AlphaFoldDB" id="C1FGC2"/>